<dbReference type="PANTHER" id="PTHR38432">
    <property type="entry name" value="TELA-LIKE PROTEIN SAOUHSC_01408"/>
    <property type="match status" value="1"/>
</dbReference>
<gene>
    <name evidence="2" type="ORF">A2633_03260</name>
</gene>
<proteinExistence type="inferred from homology"/>
<accession>A0A1G2K6V2</accession>
<dbReference type="AlphaFoldDB" id="A0A1G2K6V2"/>
<dbReference type="EMBL" id="MHQC01000021">
    <property type="protein sequence ID" value="OGZ94933.1"/>
    <property type="molecule type" value="Genomic_DNA"/>
</dbReference>
<organism evidence="2 3">
    <name type="scientific">Candidatus Sungbacteria bacterium RIFCSPHIGHO2_01_FULL_47_32</name>
    <dbReference type="NCBI Taxonomy" id="1802264"/>
    <lineage>
        <taxon>Bacteria</taxon>
        <taxon>Candidatus Sungiibacteriota</taxon>
    </lineage>
</organism>
<dbReference type="InterPro" id="IPR008863">
    <property type="entry name" value="Toxic_anion-R_TelA"/>
</dbReference>
<dbReference type="PANTHER" id="PTHR38432:SF1">
    <property type="entry name" value="TELA-LIKE PROTEIN SAOUHSC_01408"/>
    <property type="match status" value="1"/>
</dbReference>
<evidence type="ECO:0000313" key="2">
    <source>
        <dbReference type="EMBL" id="OGZ94933.1"/>
    </source>
</evidence>
<dbReference type="Proteomes" id="UP000177152">
    <property type="component" value="Unassembled WGS sequence"/>
</dbReference>
<comment type="caution">
    <text evidence="2">The sequence shown here is derived from an EMBL/GenBank/DDBJ whole genome shotgun (WGS) entry which is preliminary data.</text>
</comment>
<dbReference type="Pfam" id="PF05816">
    <property type="entry name" value="TelA"/>
    <property type="match status" value="1"/>
</dbReference>
<evidence type="ECO:0000256" key="1">
    <source>
        <dbReference type="ARBA" id="ARBA00005541"/>
    </source>
</evidence>
<name>A0A1G2K6V2_9BACT</name>
<protein>
    <recommendedName>
        <fullName evidence="4">Toxic anion resistance protein</fullName>
    </recommendedName>
</protein>
<evidence type="ECO:0000313" key="3">
    <source>
        <dbReference type="Proteomes" id="UP000177152"/>
    </source>
</evidence>
<sequence>MPAQVQVRPEEIKPLKAADPAELSKELGIVDPTTLTPMGVVEEADPELVKQAAEYADKLVSFSRGNIDAETSSKMAVEQMGRSLQNDAAKKSQMLLQPVKNLYSAGTEGSEVGKSLIQLRETVESLDPHKFDFEAGWGTRLVGLIPGVGTPIKRYFMRYESAETMIDSIVRSLDLGREQLYRDIVTLTGDQKDMRILTQKLEKTVKLGILIKRNLELKVAELSEGDERAAFIKDELLFPLSQRVQDLQQQLIVNQQGVLAMGIVIKNNIELIRGIYRAKDVTITALRVAVAVALALNNQRLQLQKIQALTQTTSNLIEHTSEQLHMQGAEINKMASSTMLDMESLKRSFTNIKATMDEISRFRQEALPIMAQHIDEMSKMSFEHEAEIAKMEKGDKLRPAIQIEVK</sequence>
<comment type="similarity">
    <text evidence="1">Belongs to the TelA family.</text>
</comment>
<evidence type="ECO:0008006" key="4">
    <source>
        <dbReference type="Google" id="ProtNLM"/>
    </source>
</evidence>
<reference evidence="2 3" key="1">
    <citation type="journal article" date="2016" name="Nat. Commun.">
        <title>Thousands of microbial genomes shed light on interconnected biogeochemical processes in an aquifer system.</title>
        <authorList>
            <person name="Anantharaman K."/>
            <person name="Brown C.T."/>
            <person name="Hug L.A."/>
            <person name="Sharon I."/>
            <person name="Castelle C.J."/>
            <person name="Probst A.J."/>
            <person name="Thomas B.C."/>
            <person name="Singh A."/>
            <person name="Wilkins M.J."/>
            <person name="Karaoz U."/>
            <person name="Brodie E.L."/>
            <person name="Williams K.H."/>
            <person name="Hubbard S.S."/>
            <person name="Banfield J.F."/>
        </authorList>
    </citation>
    <scope>NUCLEOTIDE SEQUENCE [LARGE SCALE GENOMIC DNA]</scope>
</reference>